<feature type="non-terminal residue" evidence="1">
    <location>
        <position position="454"/>
    </location>
</feature>
<dbReference type="OrthoDB" id="207300at2759"/>
<evidence type="ECO:0000313" key="2">
    <source>
        <dbReference type="Proteomes" id="UP000601435"/>
    </source>
</evidence>
<sequence length="454" mass="50018">MLMRRCGASTDAAVPLSKIRRITAASLLSMVLYPCFKLQGMLSEGESQNRPQVAQGRAESAVLLHAGPSEQIGMKDHPFAEVGDYFSQEGQQQHAGNVTFDGQHEGAQGREELPSREEESPTVCLALIAKTSSANELLVRVKHLSGQHENMFSQRYLVVDAHGEKVDASISSAADSLVREKHLEKWLAVNHSKAYEDSVNFTAAWGSSLQLEAEAMGHGSMDSDMPVKELDHYFAIDQCSADYLAILESDMIVSRQFGYSWISEGIQALQDNDDLILVMPAFPGMSERKIKIRPTTRPIVKSSNGKFAGHVRLVDTTCEHPFSLPGHASLLDLRRYKELVSFGQVLEHRCGGALVHGKPCKKMAYVRKCGGTRSWASALECVICNSPALRQAHLAEEQRGWLWYAPLASMRYDMGGLRAEISKAELQHEALGTTLPGAAAMNQKQQGMRLVLRL</sequence>
<reference evidence="1" key="1">
    <citation type="submission" date="2021-02" db="EMBL/GenBank/DDBJ databases">
        <authorList>
            <person name="Dougan E. K."/>
            <person name="Rhodes N."/>
            <person name="Thang M."/>
            <person name="Chan C."/>
        </authorList>
    </citation>
    <scope>NUCLEOTIDE SEQUENCE</scope>
</reference>
<proteinExistence type="predicted"/>
<dbReference type="Proteomes" id="UP000601435">
    <property type="component" value="Unassembled WGS sequence"/>
</dbReference>
<accession>A0A812MJ35</accession>
<comment type="caution">
    <text evidence="1">The sequence shown here is derived from an EMBL/GenBank/DDBJ whole genome shotgun (WGS) entry which is preliminary data.</text>
</comment>
<dbReference type="EMBL" id="CAJNJA010011345">
    <property type="protein sequence ID" value="CAE7270937.1"/>
    <property type="molecule type" value="Genomic_DNA"/>
</dbReference>
<evidence type="ECO:0000313" key="1">
    <source>
        <dbReference type="EMBL" id="CAE7270937.1"/>
    </source>
</evidence>
<organism evidence="1 2">
    <name type="scientific">Symbiodinium necroappetens</name>
    <dbReference type="NCBI Taxonomy" id="1628268"/>
    <lineage>
        <taxon>Eukaryota</taxon>
        <taxon>Sar</taxon>
        <taxon>Alveolata</taxon>
        <taxon>Dinophyceae</taxon>
        <taxon>Suessiales</taxon>
        <taxon>Symbiodiniaceae</taxon>
        <taxon>Symbiodinium</taxon>
    </lineage>
</organism>
<dbReference type="AlphaFoldDB" id="A0A812MJ35"/>
<protein>
    <submittedName>
        <fullName evidence="1">Uncharacterized protein</fullName>
    </submittedName>
</protein>
<keyword evidence="2" id="KW-1185">Reference proteome</keyword>
<gene>
    <name evidence="1" type="ORF">SNEC2469_LOCUS6488</name>
</gene>
<name>A0A812MJ35_9DINO</name>